<keyword evidence="2" id="KW-0808">Transferase</keyword>
<protein>
    <recommendedName>
        <fullName evidence="6">Methyltransferase domain-containing protein</fullName>
    </recommendedName>
</protein>
<dbReference type="AlphaFoldDB" id="A0A8J2SHU6"/>
<feature type="region of interest" description="Disordered" evidence="4">
    <location>
        <begin position="1"/>
        <end position="21"/>
    </location>
</feature>
<keyword evidence="3" id="KW-0949">S-adenosyl-L-methionine</keyword>
<dbReference type="PANTHER" id="PTHR43464">
    <property type="entry name" value="METHYLTRANSFERASE"/>
    <property type="match status" value="1"/>
</dbReference>
<comment type="caution">
    <text evidence="7">The sequence shown here is derived from an EMBL/GenBank/DDBJ whole genome shotgun (WGS) entry which is preliminary data.</text>
</comment>
<dbReference type="OrthoDB" id="407150at2759"/>
<keyword evidence="8" id="KW-1185">Reference proteome</keyword>
<dbReference type="Proteomes" id="UP000789595">
    <property type="component" value="Unassembled WGS sequence"/>
</dbReference>
<evidence type="ECO:0000313" key="8">
    <source>
        <dbReference type="Proteomes" id="UP000789595"/>
    </source>
</evidence>
<dbReference type="InterPro" id="IPR041698">
    <property type="entry name" value="Methyltransf_25"/>
</dbReference>
<keyword evidence="5" id="KW-1133">Transmembrane helix</keyword>
<name>A0A8J2SHU6_9STRA</name>
<keyword evidence="1" id="KW-0489">Methyltransferase</keyword>
<dbReference type="GO" id="GO:0008168">
    <property type="term" value="F:methyltransferase activity"/>
    <property type="evidence" value="ECO:0007669"/>
    <property type="project" value="UniProtKB-KW"/>
</dbReference>
<evidence type="ECO:0000256" key="2">
    <source>
        <dbReference type="ARBA" id="ARBA00022679"/>
    </source>
</evidence>
<keyword evidence="5" id="KW-0812">Transmembrane</keyword>
<evidence type="ECO:0000256" key="5">
    <source>
        <dbReference type="SAM" id="Phobius"/>
    </source>
</evidence>
<feature type="domain" description="Methyltransferase" evidence="6">
    <location>
        <begin position="105"/>
        <end position="189"/>
    </location>
</feature>
<evidence type="ECO:0000256" key="4">
    <source>
        <dbReference type="SAM" id="MobiDB-lite"/>
    </source>
</evidence>
<dbReference type="Gene3D" id="3.40.50.150">
    <property type="entry name" value="Vaccinia Virus protein VP39"/>
    <property type="match status" value="1"/>
</dbReference>
<accession>A0A8J2SHU6</accession>
<reference evidence="7" key="1">
    <citation type="submission" date="2021-11" db="EMBL/GenBank/DDBJ databases">
        <authorList>
            <consortium name="Genoscope - CEA"/>
            <person name="William W."/>
        </authorList>
    </citation>
    <scope>NUCLEOTIDE SEQUENCE</scope>
</reference>
<gene>
    <name evidence="7" type="ORF">PECAL_3P21340</name>
</gene>
<dbReference type="EMBL" id="CAKKNE010000003">
    <property type="protein sequence ID" value="CAH0372155.1"/>
    <property type="molecule type" value="Genomic_DNA"/>
</dbReference>
<feature type="transmembrane region" description="Helical" evidence="5">
    <location>
        <begin position="32"/>
        <end position="52"/>
    </location>
</feature>
<dbReference type="PANTHER" id="PTHR43464:SF19">
    <property type="entry name" value="UBIQUINONE BIOSYNTHESIS O-METHYLTRANSFERASE, MITOCHONDRIAL"/>
    <property type="match status" value="1"/>
</dbReference>
<evidence type="ECO:0000313" key="7">
    <source>
        <dbReference type="EMBL" id="CAH0372155.1"/>
    </source>
</evidence>
<dbReference type="GO" id="GO:0032259">
    <property type="term" value="P:methylation"/>
    <property type="evidence" value="ECO:0007669"/>
    <property type="project" value="UniProtKB-KW"/>
</dbReference>
<proteinExistence type="predicted"/>
<evidence type="ECO:0000259" key="6">
    <source>
        <dbReference type="Pfam" id="PF13649"/>
    </source>
</evidence>
<keyword evidence="5" id="KW-0472">Membrane</keyword>
<evidence type="ECO:0000256" key="3">
    <source>
        <dbReference type="ARBA" id="ARBA00022691"/>
    </source>
</evidence>
<evidence type="ECO:0000256" key="1">
    <source>
        <dbReference type="ARBA" id="ARBA00022603"/>
    </source>
</evidence>
<dbReference type="SUPFAM" id="SSF53335">
    <property type="entry name" value="S-adenosyl-L-methionine-dependent methyltransferases"/>
    <property type="match status" value="1"/>
</dbReference>
<organism evidence="7 8">
    <name type="scientific">Pelagomonas calceolata</name>
    <dbReference type="NCBI Taxonomy" id="35677"/>
    <lineage>
        <taxon>Eukaryota</taxon>
        <taxon>Sar</taxon>
        <taxon>Stramenopiles</taxon>
        <taxon>Ochrophyta</taxon>
        <taxon>Pelagophyceae</taxon>
        <taxon>Pelagomonadales</taxon>
        <taxon>Pelagomonadaceae</taxon>
        <taxon>Pelagomonas</taxon>
    </lineage>
</organism>
<dbReference type="InterPro" id="IPR029063">
    <property type="entry name" value="SAM-dependent_MTases_sf"/>
</dbReference>
<sequence length="249" mass="27280">MRARLATADPATNDDALVEHTAPARRRPRRRLWCALGAAAVLAVAVLAKAWVRGEVWLAYVLPTPAVWDRVHAGGATRHWREHNGTQAMLVAQINQRHPGYSSLLDLGCSRGLVLAQLAARQSQAAHFGADISPRMVRRARRRCPRCFVEVVDAATLALPDGWPDSYDVVLVSDVLYYIPFAGVPQMVASENRNVEASRPWFAAVSRLARREVVFSSHQNNPWVRAMLRAAGARQLSPGGAWALAGTAV</sequence>
<dbReference type="Pfam" id="PF13649">
    <property type="entry name" value="Methyltransf_25"/>
    <property type="match status" value="1"/>
</dbReference>